<dbReference type="PANTHER" id="PTHR42878">
    <property type="entry name" value="TWO-COMPONENT HISTIDINE KINASE"/>
    <property type="match status" value="1"/>
</dbReference>
<dbReference type="InterPro" id="IPR035965">
    <property type="entry name" value="PAS-like_dom_sf"/>
</dbReference>
<dbReference type="CDD" id="cd00082">
    <property type="entry name" value="HisKA"/>
    <property type="match status" value="1"/>
</dbReference>
<dbReference type="Gene3D" id="3.30.565.10">
    <property type="entry name" value="Histidine kinase-like ATPase, C-terminal domain"/>
    <property type="match status" value="1"/>
</dbReference>
<name>A0ABT0J2V1_9MICO</name>
<evidence type="ECO:0000313" key="19">
    <source>
        <dbReference type="EMBL" id="MCK9793837.1"/>
    </source>
</evidence>
<evidence type="ECO:0000256" key="13">
    <source>
        <dbReference type="ARBA" id="ARBA00023136"/>
    </source>
</evidence>
<dbReference type="SUPFAM" id="SSF55785">
    <property type="entry name" value="PYP-like sensor domain (PAS domain)"/>
    <property type="match status" value="1"/>
</dbReference>
<evidence type="ECO:0000256" key="4">
    <source>
        <dbReference type="ARBA" id="ARBA00012438"/>
    </source>
</evidence>
<feature type="coiled-coil region" evidence="15">
    <location>
        <begin position="183"/>
        <end position="217"/>
    </location>
</feature>
<keyword evidence="5" id="KW-0597">Phosphoprotein</keyword>
<dbReference type="SUPFAM" id="SSF47384">
    <property type="entry name" value="Homodimeric domain of signal transducing histidine kinase"/>
    <property type="match status" value="1"/>
</dbReference>
<dbReference type="RefSeq" id="WP_416343668.1">
    <property type="nucleotide sequence ID" value="NZ_JALQCY010000002.1"/>
</dbReference>
<dbReference type="InterPro" id="IPR036890">
    <property type="entry name" value="HATPase_C_sf"/>
</dbReference>
<evidence type="ECO:0000256" key="10">
    <source>
        <dbReference type="ARBA" id="ARBA00022840"/>
    </source>
</evidence>
<keyword evidence="11 16" id="KW-1133">Transmembrane helix</keyword>
<dbReference type="InterPro" id="IPR003594">
    <property type="entry name" value="HATPase_dom"/>
</dbReference>
<feature type="transmembrane region" description="Helical" evidence="16">
    <location>
        <begin position="111"/>
        <end position="144"/>
    </location>
</feature>
<keyword evidence="8" id="KW-0547">Nucleotide-binding</keyword>
<accession>A0ABT0J2V1</accession>
<keyword evidence="7 16" id="KW-0812">Transmembrane</keyword>
<evidence type="ECO:0000256" key="16">
    <source>
        <dbReference type="SAM" id="Phobius"/>
    </source>
</evidence>
<feature type="transmembrane region" description="Helical" evidence="16">
    <location>
        <begin position="52"/>
        <end position="71"/>
    </location>
</feature>
<evidence type="ECO:0000256" key="5">
    <source>
        <dbReference type="ARBA" id="ARBA00022553"/>
    </source>
</evidence>
<evidence type="ECO:0000256" key="7">
    <source>
        <dbReference type="ARBA" id="ARBA00022692"/>
    </source>
</evidence>
<protein>
    <recommendedName>
        <fullName evidence="14">Sensor-like histidine kinase SenX3</fullName>
        <ecNumber evidence="4">2.7.13.3</ecNumber>
    </recommendedName>
</protein>
<dbReference type="InterPro" id="IPR000014">
    <property type="entry name" value="PAS"/>
</dbReference>
<dbReference type="InterPro" id="IPR004358">
    <property type="entry name" value="Sig_transdc_His_kin-like_C"/>
</dbReference>
<feature type="transmembrane region" description="Helical" evidence="16">
    <location>
        <begin position="29"/>
        <end position="45"/>
    </location>
</feature>
<feature type="transmembrane region" description="Helical" evidence="16">
    <location>
        <begin position="83"/>
        <end position="104"/>
    </location>
</feature>
<dbReference type="InterPro" id="IPR005467">
    <property type="entry name" value="His_kinase_dom"/>
</dbReference>
<organism evidence="19 20">
    <name type="scientific">Isoptericola peretonis</name>
    <dbReference type="NCBI Taxonomy" id="2918523"/>
    <lineage>
        <taxon>Bacteria</taxon>
        <taxon>Bacillati</taxon>
        <taxon>Actinomycetota</taxon>
        <taxon>Actinomycetes</taxon>
        <taxon>Micrococcales</taxon>
        <taxon>Promicromonosporaceae</taxon>
        <taxon>Isoptericola</taxon>
    </lineage>
</organism>
<sequence>MSGGARRLQDTYDRVVAAWFSDDAVGLRQLPGTVSVAVVLVYLVFDRFEDSPVLLATSGLFVVAVQVAGSVGRWERWAQGWRYVLPLAQILAVGLLEIGSGLPLGSLDMLLFLPVVSLALQPGVGGLAAALLGSAVVLFVPALLPGAVVDRVPPALHAAVSLLIIGFVAVGAHGIVGVARGQARQLERARDDLALAARNLRDSRDTLQGILDAATEQGFVATDFAGRVVLASPGTERIVGRAVSELVGGDVAGLVSAAALAARLAEPGAPRAADAANRVVLGRAIEGEMHREDWEVVLPDGARRQVELTVTERPALSGRDPELPAGYLVVLTDVTARYEERRTQDEFIGLVSHELRTPLGSILGYLDLLRMEGDRLDPEQRDYLAVVERNARRLRTLVDDLLTSAQIVSGSYALTADDVDVVRVVQDAVTSVVPAAGAAGVEVVVDGDPAVPLVSDAERLGQVVDNLLSNAVKYSRRGGTVRITVTRGATPAGSRLARLHVVDEGFGISADELGRVTERFYRSRDTRRRHVRGAGLGLALVNQIVQHHGGLMIIRSEPGQGTEVDVTLPDLQPPNAAQE</sequence>
<dbReference type="GO" id="GO:0005524">
    <property type="term" value="F:ATP binding"/>
    <property type="evidence" value="ECO:0007669"/>
    <property type="project" value="UniProtKB-KW"/>
</dbReference>
<evidence type="ECO:0000256" key="6">
    <source>
        <dbReference type="ARBA" id="ARBA00022679"/>
    </source>
</evidence>
<evidence type="ECO:0000256" key="9">
    <source>
        <dbReference type="ARBA" id="ARBA00022777"/>
    </source>
</evidence>
<comment type="catalytic activity">
    <reaction evidence="1">
        <text>ATP + protein L-histidine = ADP + protein N-phospho-L-histidine.</text>
        <dbReference type="EC" id="2.7.13.3"/>
    </reaction>
</comment>
<dbReference type="PRINTS" id="PR00344">
    <property type="entry name" value="BCTRLSENSOR"/>
</dbReference>
<dbReference type="InterPro" id="IPR050351">
    <property type="entry name" value="BphY/WalK/GraS-like"/>
</dbReference>
<keyword evidence="10 19" id="KW-0067">ATP-binding</keyword>
<keyword evidence="12" id="KW-0902">Two-component regulatory system</keyword>
<keyword evidence="9" id="KW-0418">Kinase</keyword>
<gene>
    <name evidence="19" type="ORF">M1843_08780</name>
</gene>
<proteinExistence type="predicted"/>
<keyword evidence="13 16" id="KW-0472">Membrane</keyword>
<keyword evidence="15" id="KW-0175">Coiled coil</keyword>
<dbReference type="CDD" id="cd00075">
    <property type="entry name" value="HATPase"/>
    <property type="match status" value="1"/>
</dbReference>
<evidence type="ECO:0000256" key="2">
    <source>
        <dbReference type="ARBA" id="ARBA00004141"/>
    </source>
</evidence>
<dbReference type="Gene3D" id="3.30.450.20">
    <property type="entry name" value="PAS domain"/>
    <property type="match status" value="1"/>
</dbReference>
<dbReference type="Gene3D" id="1.10.287.130">
    <property type="match status" value="1"/>
</dbReference>
<dbReference type="PANTHER" id="PTHR42878:SF7">
    <property type="entry name" value="SENSOR HISTIDINE KINASE GLRK"/>
    <property type="match status" value="1"/>
</dbReference>
<dbReference type="Proteomes" id="UP001651050">
    <property type="component" value="Unassembled WGS sequence"/>
</dbReference>
<dbReference type="PROSITE" id="PS50112">
    <property type="entry name" value="PAS"/>
    <property type="match status" value="1"/>
</dbReference>
<dbReference type="PROSITE" id="PS50109">
    <property type="entry name" value="HIS_KIN"/>
    <property type="match status" value="1"/>
</dbReference>
<evidence type="ECO:0000256" key="1">
    <source>
        <dbReference type="ARBA" id="ARBA00000085"/>
    </source>
</evidence>
<feature type="transmembrane region" description="Helical" evidence="16">
    <location>
        <begin position="156"/>
        <end position="179"/>
    </location>
</feature>
<evidence type="ECO:0000313" key="20">
    <source>
        <dbReference type="Proteomes" id="UP001651050"/>
    </source>
</evidence>
<keyword evidence="20" id="KW-1185">Reference proteome</keyword>
<dbReference type="InterPro" id="IPR036097">
    <property type="entry name" value="HisK_dim/P_sf"/>
</dbReference>
<dbReference type="EC" id="2.7.13.3" evidence="4"/>
<comment type="caution">
    <text evidence="19">The sequence shown here is derived from an EMBL/GenBank/DDBJ whole genome shotgun (WGS) entry which is preliminary data.</text>
</comment>
<dbReference type="EMBL" id="JALQCY010000002">
    <property type="protein sequence ID" value="MCK9793837.1"/>
    <property type="molecule type" value="Genomic_DNA"/>
</dbReference>
<evidence type="ECO:0000256" key="15">
    <source>
        <dbReference type="SAM" id="Coils"/>
    </source>
</evidence>
<feature type="domain" description="PAS" evidence="18">
    <location>
        <begin position="203"/>
        <end position="248"/>
    </location>
</feature>
<evidence type="ECO:0000259" key="18">
    <source>
        <dbReference type="PROSITE" id="PS50112"/>
    </source>
</evidence>
<dbReference type="SMART" id="SM00387">
    <property type="entry name" value="HATPase_c"/>
    <property type="match status" value="1"/>
</dbReference>
<evidence type="ECO:0000256" key="8">
    <source>
        <dbReference type="ARBA" id="ARBA00022741"/>
    </source>
</evidence>
<evidence type="ECO:0000256" key="12">
    <source>
        <dbReference type="ARBA" id="ARBA00023012"/>
    </source>
</evidence>
<evidence type="ECO:0000256" key="3">
    <source>
        <dbReference type="ARBA" id="ARBA00004236"/>
    </source>
</evidence>
<evidence type="ECO:0000256" key="14">
    <source>
        <dbReference type="ARBA" id="ARBA00039401"/>
    </source>
</evidence>
<dbReference type="InterPro" id="IPR003661">
    <property type="entry name" value="HisK_dim/P_dom"/>
</dbReference>
<dbReference type="SUPFAM" id="SSF55874">
    <property type="entry name" value="ATPase domain of HSP90 chaperone/DNA topoisomerase II/histidine kinase"/>
    <property type="match status" value="1"/>
</dbReference>
<evidence type="ECO:0000259" key="17">
    <source>
        <dbReference type="PROSITE" id="PS50109"/>
    </source>
</evidence>
<feature type="domain" description="Histidine kinase" evidence="17">
    <location>
        <begin position="350"/>
        <end position="572"/>
    </location>
</feature>
<comment type="subcellular location">
    <subcellularLocation>
        <location evidence="3">Cell membrane</location>
    </subcellularLocation>
    <subcellularLocation>
        <location evidence="2">Membrane</location>
        <topology evidence="2">Multi-pass membrane protein</topology>
    </subcellularLocation>
</comment>
<evidence type="ECO:0000256" key="11">
    <source>
        <dbReference type="ARBA" id="ARBA00022989"/>
    </source>
</evidence>
<dbReference type="Pfam" id="PF00512">
    <property type="entry name" value="HisKA"/>
    <property type="match status" value="1"/>
</dbReference>
<dbReference type="SMART" id="SM00388">
    <property type="entry name" value="HisKA"/>
    <property type="match status" value="1"/>
</dbReference>
<keyword evidence="6" id="KW-0808">Transferase</keyword>
<reference evidence="19 20" key="1">
    <citation type="submission" date="2022-02" db="EMBL/GenBank/DDBJ databases">
        <title>The car tank lid bacteriome: a reservoir of bacteria with potential in bioremediation of fuel.</title>
        <authorList>
            <person name="Vidal-Verdu A."/>
            <person name="Gomez-Martinez D."/>
            <person name="Latorre-Perez A."/>
            <person name="Pereto J."/>
            <person name="Porcar M."/>
        </authorList>
    </citation>
    <scope>NUCLEOTIDE SEQUENCE [LARGE SCALE GENOMIC DNA]</scope>
    <source>
        <strain evidence="19 20">4D.3</strain>
    </source>
</reference>
<dbReference type="Pfam" id="PF02518">
    <property type="entry name" value="HATPase_c"/>
    <property type="match status" value="1"/>
</dbReference>